<dbReference type="SMART" id="SM00028">
    <property type="entry name" value="TPR"/>
    <property type="match status" value="6"/>
</dbReference>
<dbReference type="Gene3D" id="1.25.40.10">
    <property type="entry name" value="Tetratricopeptide repeat domain"/>
    <property type="match status" value="3"/>
</dbReference>
<feature type="repeat" description="TPR" evidence="3">
    <location>
        <begin position="329"/>
        <end position="362"/>
    </location>
</feature>
<keyword evidence="2 3" id="KW-0802">TPR repeat</keyword>
<dbReference type="SUPFAM" id="SSF48452">
    <property type="entry name" value="TPR-like"/>
    <property type="match status" value="3"/>
</dbReference>
<evidence type="ECO:0000313" key="6">
    <source>
        <dbReference type="Ensembl" id="ENSCHIP00000010975.1"/>
    </source>
</evidence>
<accession>A0A452EG21</accession>
<reference evidence="6" key="2">
    <citation type="submission" date="2025-08" db="UniProtKB">
        <authorList>
            <consortium name="Ensembl"/>
        </authorList>
    </citation>
    <scope>IDENTIFICATION</scope>
</reference>
<name>A0A452EG21_CAPHI</name>
<dbReference type="Proteomes" id="UP000291000">
    <property type="component" value="Chromosome 20"/>
</dbReference>
<dbReference type="STRING" id="9925.ENSCHIP00000010975"/>
<protein>
    <recommendedName>
        <fullName evidence="5">STI1/HOP DP domain-containing protein</fullName>
    </recommendedName>
</protein>
<dbReference type="FunFam" id="1.25.40.10:FF:000010">
    <property type="entry name" value="Stress-induced phosphoprotein 1"/>
    <property type="match status" value="1"/>
</dbReference>
<dbReference type="Pfam" id="PF17830">
    <property type="entry name" value="STI1-HOP_DP"/>
    <property type="match status" value="1"/>
</dbReference>
<evidence type="ECO:0000313" key="7">
    <source>
        <dbReference type="Proteomes" id="UP000291000"/>
    </source>
</evidence>
<feature type="compositionally biased region" description="Basic and acidic residues" evidence="4">
    <location>
        <begin position="187"/>
        <end position="215"/>
    </location>
</feature>
<dbReference type="InterPro" id="IPR011990">
    <property type="entry name" value="TPR-like_helical_dom_sf"/>
</dbReference>
<dbReference type="Bgee" id="ENSCHIG00000013293">
    <property type="expression patterns" value="Expressed in cerebellum"/>
</dbReference>
<feature type="region of interest" description="Disordered" evidence="4">
    <location>
        <begin position="173"/>
        <end position="215"/>
    </location>
</feature>
<organism evidence="6 7">
    <name type="scientific">Capra hircus</name>
    <name type="common">Goat</name>
    <dbReference type="NCBI Taxonomy" id="9925"/>
    <lineage>
        <taxon>Eukaryota</taxon>
        <taxon>Metazoa</taxon>
        <taxon>Chordata</taxon>
        <taxon>Craniata</taxon>
        <taxon>Vertebrata</taxon>
        <taxon>Euteleostomi</taxon>
        <taxon>Mammalia</taxon>
        <taxon>Eutheria</taxon>
        <taxon>Laurasiatheria</taxon>
        <taxon>Artiodactyla</taxon>
        <taxon>Ruminantia</taxon>
        <taxon>Pecora</taxon>
        <taxon>Bovidae</taxon>
        <taxon>Caprinae</taxon>
        <taxon>Capra</taxon>
    </lineage>
</organism>
<evidence type="ECO:0000256" key="4">
    <source>
        <dbReference type="SAM" id="MobiDB-lite"/>
    </source>
</evidence>
<dbReference type="FunFam" id="1.25.40.10:FF:000027">
    <property type="entry name" value="stress-induced-phosphoprotein 1 isoform X1"/>
    <property type="match status" value="1"/>
</dbReference>
<dbReference type="GO" id="GO:0051879">
    <property type="term" value="F:Hsp90 protein binding"/>
    <property type="evidence" value="ECO:0007669"/>
    <property type="project" value="TreeGrafter"/>
</dbReference>
<reference evidence="6" key="3">
    <citation type="submission" date="2025-09" db="UniProtKB">
        <authorList>
            <consortium name="Ensembl"/>
        </authorList>
    </citation>
    <scope>IDENTIFICATION</scope>
</reference>
<dbReference type="PANTHER" id="PTHR22904">
    <property type="entry name" value="TPR REPEAT CONTAINING PROTEIN"/>
    <property type="match status" value="1"/>
</dbReference>
<proteinExistence type="predicted"/>
<dbReference type="InterPro" id="IPR041243">
    <property type="entry name" value="STI1/HOP_DP"/>
</dbReference>
<dbReference type="FunFam" id="1.10.260.100:FF:000004">
    <property type="entry name" value="Putative stress-induced-phosphoprotein 1"/>
    <property type="match status" value="1"/>
</dbReference>
<dbReference type="Pfam" id="PF13414">
    <property type="entry name" value="TPR_11"/>
    <property type="match status" value="2"/>
</dbReference>
<reference evidence="6 7" key="1">
    <citation type="submission" date="2016-04" db="EMBL/GenBank/DDBJ databases">
        <title>Polished mammalian reference genomes with single-molecule sequencing and chromosome conformation capture applied to the Capra hircus genome.</title>
        <authorList>
            <person name="Bickhart D.M."/>
            <person name="Koren S."/>
            <person name="Rosen B."/>
            <person name="Hastie A."/>
            <person name="Liachko I."/>
            <person name="Sullivan S.T."/>
            <person name="Burton J."/>
            <person name="Sayre B.L."/>
            <person name="Huson H.J."/>
            <person name="Lee J."/>
            <person name="Lam E."/>
            <person name="Kelley C.M."/>
            <person name="Hutchison J.L."/>
            <person name="Zhou Y."/>
            <person name="Sun J."/>
            <person name="Crisa A."/>
            <person name="Schwartz J.C."/>
            <person name="Hammond J.A."/>
            <person name="Schroeder S.G."/>
            <person name="Liu G.E."/>
            <person name="Dunham M."/>
            <person name="Shendure J."/>
            <person name="Sonstegard T.S."/>
            <person name="Phillippy A.M."/>
            <person name="Van Tassell C.P."/>
            <person name="Smith T.P."/>
        </authorList>
    </citation>
    <scope>NUCLEOTIDE SEQUENCE [LARGE SCALE GENOMIC DNA]</scope>
</reference>
<dbReference type="Ensembl" id="ENSCHIT00000018759.1">
    <property type="protein sequence ID" value="ENSCHIP00000010975.1"/>
    <property type="gene ID" value="ENSCHIG00000013293.1"/>
</dbReference>
<evidence type="ECO:0000256" key="3">
    <source>
        <dbReference type="PROSITE-ProRule" id="PRU00339"/>
    </source>
</evidence>
<dbReference type="InterPro" id="IPR019734">
    <property type="entry name" value="TPR_rpt"/>
</dbReference>
<evidence type="ECO:0000259" key="5">
    <source>
        <dbReference type="Pfam" id="PF17830"/>
    </source>
</evidence>
<keyword evidence="1" id="KW-0677">Repeat</keyword>
<dbReference type="GeneTree" id="ENSGT00940000154911"/>
<feature type="domain" description="STI1/HOP DP" evidence="5">
    <location>
        <begin position="112"/>
        <end position="166"/>
    </location>
</feature>
<feature type="repeat" description="TPR" evidence="3">
    <location>
        <begin position="269"/>
        <end position="302"/>
    </location>
</feature>
<evidence type="ECO:0000256" key="1">
    <source>
        <dbReference type="ARBA" id="ARBA00022737"/>
    </source>
</evidence>
<feature type="repeat" description="TPR" evidence="3">
    <location>
        <begin position="4"/>
        <end position="37"/>
    </location>
</feature>
<dbReference type="OMA" id="LCEYKLG"/>
<sequence>MEQVNELNEKGNKALSAGNIDDALQCYSEAIKLDPQNHVLYSNRRAAYAKKGDHQKAYEDGCKTVDLKPDWEAKQTYEEGVKQEANNPQFKEGLQSMEARLAERKFMNPFNMPNLYQKLESDPRTKTLPADPTYRELIEQLRNKPSNLGTKLQDPWIMTTLSILLGVDLGSMDEEEEVATPPPPPPPKKETKPEPMEEDLPENKKQGLKGKELGNEAYKKKDFDTALKHYDRAKDLDLTNMTYITNQAAVYFEKGDYGQRRELCEKAIEGAYAQTGNSYFKEEKYKDAIHFYNKSLAEHRTPNVLKKCQQAEKILKEQERLAYINPDLALEEKNKGNECFQKEDYPQAMKLYMEAIKQNPRDAKLYSNQAACYTKLLEFQLVLKDCEECIQLEPTFIKGYTRKAAALQVMKAYLKAMDVYQKEAADGHQRCMMAHPEDVKQRAMADQSRCRRTQALSKHLKNPVTAQKIQKLMDVSLIASR</sequence>
<dbReference type="EMBL" id="LWLT01000017">
    <property type="status" value="NOT_ANNOTATED_CDS"/>
    <property type="molecule type" value="Genomic_DNA"/>
</dbReference>
<evidence type="ECO:0000256" key="2">
    <source>
        <dbReference type="ARBA" id="ARBA00022803"/>
    </source>
</evidence>
<dbReference type="PANTHER" id="PTHR22904:SF523">
    <property type="entry name" value="STRESS-INDUCED-PHOSPHOPROTEIN 1"/>
    <property type="match status" value="1"/>
</dbReference>
<keyword evidence="7" id="KW-1185">Reference proteome</keyword>
<dbReference type="PROSITE" id="PS50005">
    <property type="entry name" value="TPR"/>
    <property type="match status" value="3"/>
</dbReference>
<dbReference type="Gene3D" id="1.10.260.100">
    <property type="match status" value="1"/>
</dbReference>
<dbReference type="AlphaFoldDB" id="A0A452EG21"/>